<protein>
    <submittedName>
        <fullName evidence="4">GNAT family N-acetyltransferase</fullName>
    </submittedName>
</protein>
<feature type="domain" description="N-acetyltransferase" evidence="3">
    <location>
        <begin position="7"/>
        <end position="162"/>
    </location>
</feature>
<dbReference type="PROSITE" id="PS51186">
    <property type="entry name" value="GNAT"/>
    <property type="match status" value="1"/>
</dbReference>
<dbReference type="KEGG" id="vas:GT360_07680"/>
<evidence type="ECO:0000313" key="5">
    <source>
        <dbReference type="Proteomes" id="UP000464262"/>
    </source>
</evidence>
<reference evidence="4 5" key="1">
    <citation type="submission" date="2020-01" db="EMBL/GenBank/DDBJ databases">
        <title>Whole genome and functional gene identification of agarase of Vibrio HN897.</title>
        <authorList>
            <person name="Liu Y."/>
            <person name="Zhao Z."/>
        </authorList>
    </citation>
    <scope>NUCLEOTIDE SEQUENCE [LARGE SCALE GENOMIC DNA]</scope>
    <source>
        <strain evidence="4 5">HN897</strain>
    </source>
</reference>
<dbReference type="InterPro" id="IPR000182">
    <property type="entry name" value="GNAT_dom"/>
</dbReference>
<dbReference type="RefSeq" id="WP_164648298.1">
    <property type="nucleotide sequence ID" value="NZ_CP047475.1"/>
</dbReference>
<keyword evidence="2" id="KW-0012">Acyltransferase</keyword>
<dbReference type="InterPro" id="IPR050832">
    <property type="entry name" value="Bact_Acetyltransf"/>
</dbReference>
<evidence type="ECO:0000313" key="4">
    <source>
        <dbReference type="EMBL" id="QIA63404.1"/>
    </source>
</evidence>
<evidence type="ECO:0000256" key="1">
    <source>
        <dbReference type="ARBA" id="ARBA00022679"/>
    </source>
</evidence>
<evidence type="ECO:0000259" key="3">
    <source>
        <dbReference type="PROSITE" id="PS51186"/>
    </source>
</evidence>
<keyword evidence="5" id="KW-1185">Reference proteome</keyword>
<dbReference type="EMBL" id="CP047475">
    <property type="protein sequence ID" value="QIA63404.1"/>
    <property type="molecule type" value="Genomic_DNA"/>
</dbReference>
<accession>A0A7Z2T2Z2</accession>
<dbReference type="AlphaFoldDB" id="A0A7Z2T2Z2"/>
<dbReference type="Proteomes" id="UP000464262">
    <property type="component" value="Chromosome 1"/>
</dbReference>
<name>A0A7Z2T2Z2_9VIBR</name>
<evidence type="ECO:0000256" key="2">
    <source>
        <dbReference type="ARBA" id="ARBA00023315"/>
    </source>
</evidence>
<dbReference type="SUPFAM" id="SSF55729">
    <property type="entry name" value="Acyl-CoA N-acyltransferases (Nat)"/>
    <property type="match status" value="1"/>
</dbReference>
<keyword evidence="1 4" id="KW-0808">Transferase</keyword>
<dbReference type="PANTHER" id="PTHR43877">
    <property type="entry name" value="AMINOALKYLPHOSPHONATE N-ACETYLTRANSFERASE-RELATED-RELATED"/>
    <property type="match status" value="1"/>
</dbReference>
<gene>
    <name evidence="4" type="ORF">GT360_07680</name>
</gene>
<dbReference type="Gene3D" id="3.40.630.30">
    <property type="match status" value="1"/>
</dbReference>
<dbReference type="GO" id="GO:0016747">
    <property type="term" value="F:acyltransferase activity, transferring groups other than amino-acyl groups"/>
    <property type="evidence" value="ECO:0007669"/>
    <property type="project" value="InterPro"/>
</dbReference>
<dbReference type="InterPro" id="IPR016181">
    <property type="entry name" value="Acyl_CoA_acyltransferase"/>
</dbReference>
<dbReference type="Pfam" id="PF00583">
    <property type="entry name" value="Acetyltransf_1"/>
    <property type="match status" value="1"/>
</dbReference>
<dbReference type="CDD" id="cd04301">
    <property type="entry name" value="NAT_SF"/>
    <property type="match status" value="1"/>
</dbReference>
<organism evidence="4 5">
    <name type="scientific">Vibrio astriarenae</name>
    <dbReference type="NCBI Taxonomy" id="1481923"/>
    <lineage>
        <taxon>Bacteria</taxon>
        <taxon>Pseudomonadati</taxon>
        <taxon>Pseudomonadota</taxon>
        <taxon>Gammaproteobacteria</taxon>
        <taxon>Vibrionales</taxon>
        <taxon>Vibrionaceae</taxon>
        <taxon>Vibrio</taxon>
    </lineage>
</organism>
<sequence length="162" mass="18878">MSEQSNFIIRSARFDDLEELNEMMYDLHDEHHQIAPELFKPAEHIEKSIAHYLEHPECLVYVAMCDDHVVGFVSGYFGQYQSPVSQPVLMGSADELYVDVQHRKGGIAQALMKRIECEFRDYGAKFMFVEVWDKNQAAVSFYRQFGFENHIHCLVKPLTEKN</sequence>
<proteinExistence type="predicted"/>